<dbReference type="InterPro" id="IPR000547">
    <property type="entry name" value="Clathrin_H-chain/VPS_repeat"/>
</dbReference>
<keyword evidence="4" id="KW-0458">Lysosome</keyword>
<dbReference type="PROSITE" id="PS50219">
    <property type="entry name" value="CNH"/>
    <property type="match status" value="1"/>
</dbReference>
<dbReference type="OrthoDB" id="5325112at2759"/>
<accession>A0A8B8G9H2</accession>
<evidence type="ECO:0000256" key="3">
    <source>
        <dbReference type="ARBA" id="ARBA00023136"/>
    </source>
</evidence>
<name>A0A8B8G9H2_9HEMI</name>
<evidence type="ECO:0000313" key="8">
    <source>
        <dbReference type="Proteomes" id="UP000694846"/>
    </source>
</evidence>
<feature type="repeat" description="CHCR" evidence="6">
    <location>
        <begin position="556"/>
        <end position="718"/>
    </location>
</feature>
<evidence type="ECO:0000256" key="4">
    <source>
        <dbReference type="ARBA" id="ARBA00023228"/>
    </source>
</evidence>
<dbReference type="GO" id="GO:0034058">
    <property type="term" value="P:endosomal vesicle fusion"/>
    <property type="evidence" value="ECO:0007669"/>
    <property type="project" value="TreeGrafter"/>
</dbReference>
<dbReference type="GO" id="GO:0012505">
    <property type="term" value="C:endomembrane system"/>
    <property type="evidence" value="ECO:0007669"/>
    <property type="project" value="UniProtKB-SubCell"/>
</dbReference>
<evidence type="ECO:0000256" key="1">
    <source>
        <dbReference type="ARBA" id="ARBA00004184"/>
    </source>
</evidence>
<dbReference type="PANTHER" id="PTHR12894:SF49">
    <property type="entry name" value="VAM6_VPS39-LIKE PROTEIN"/>
    <property type="match status" value="1"/>
</dbReference>
<dbReference type="GeneID" id="112689657"/>
<dbReference type="Pfam" id="PF10367">
    <property type="entry name" value="zf-Vps39_C"/>
    <property type="match status" value="1"/>
</dbReference>
<evidence type="ECO:0000256" key="6">
    <source>
        <dbReference type="PROSITE-ProRule" id="PRU01006"/>
    </source>
</evidence>
<dbReference type="RefSeq" id="XP_025419256.1">
    <property type="nucleotide sequence ID" value="XM_025563471.1"/>
</dbReference>
<dbReference type="GO" id="GO:0005764">
    <property type="term" value="C:lysosome"/>
    <property type="evidence" value="ECO:0007669"/>
    <property type="project" value="UniProtKB-SubCell"/>
</dbReference>
<dbReference type="InterPro" id="IPR019453">
    <property type="entry name" value="VPS39/TGFA1_Znf"/>
</dbReference>
<dbReference type="GO" id="GO:0016020">
    <property type="term" value="C:membrane"/>
    <property type="evidence" value="ECO:0007669"/>
    <property type="project" value="TreeGrafter"/>
</dbReference>
<dbReference type="SUPFAM" id="SSF50978">
    <property type="entry name" value="WD40 repeat-like"/>
    <property type="match status" value="1"/>
</dbReference>
<comment type="similarity">
    <text evidence="5">Belongs to the VAM6/VPS39 family.</text>
</comment>
<gene>
    <name evidence="9" type="primary">LOC112689657</name>
</gene>
<dbReference type="GO" id="GO:0006914">
    <property type="term" value="P:autophagy"/>
    <property type="evidence" value="ECO:0007669"/>
    <property type="project" value="TreeGrafter"/>
</dbReference>
<evidence type="ECO:0000259" key="7">
    <source>
        <dbReference type="PROSITE" id="PS50219"/>
    </source>
</evidence>
<reference evidence="9" key="1">
    <citation type="submission" date="2025-08" db="UniProtKB">
        <authorList>
            <consortium name="RefSeq"/>
        </authorList>
    </citation>
    <scope>IDENTIFICATION</scope>
    <source>
        <tissue evidence="9">Whole body</tissue>
    </source>
</reference>
<protein>
    <submittedName>
        <fullName evidence="9">Vam6/Vps39-like protein</fullName>
    </submittedName>
</protein>
<dbReference type="PANTHER" id="PTHR12894">
    <property type="entry name" value="CNH DOMAIN CONTAINING"/>
    <property type="match status" value="1"/>
</dbReference>
<evidence type="ECO:0000313" key="9">
    <source>
        <dbReference type="RefSeq" id="XP_025419256.1"/>
    </source>
</evidence>
<evidence type="ECO:0000256" key="2">
    <source>
        <dbReference type="ARBA" id="ARBA00004371"/>
    </source>
</evidence>
<feature type="domain" description="CNH" evidence="7">
    <location>
        <begin position="14"/>
        <end position="287"/>
    </location>
</feature>
<comment type="subcellular location">
    <subcellularLocation>
        <location evidence="1">Endomembrane system</location>
        <topology evidence="1">Peripheral membrane protein</topology>
    </subcellularLocation>
    <subcellularLocation>
        <location evidence="2">Lysosome</location>
    </subcellularLocation>
</comment>
<evidence type="ECO:0000256" key="5">
    <source>
        <dbReference type="ARBA" id="ARBA00038201"/>
    </source>
</evidence>
<dbReference type="PROSITE" id="PS50236">
    <property type="entry name" value="CHCR"/>
    <property type="match status" value="1"/>
</dbReference>
<organism evidence="8 9">
    <name type="scientific">Sipha flava</name>
    <name type="common">yellow sugarcane aphid</name>
    <dbReference type="NCBI Taxonomy" id="143950"/>
    <lineage>
        <taxon>Eukaryota</taxon>
        <taxon>Metazoa</taxon>
        <taxon>Ecdysozoa</taxon>
        <taxon>Arthropoda</taxon>
        <taxon>Hexapoda</taxon>
        <taxon>Insecta</taxon>
        <taxon>Pterygota</taxon>
        <taxon>Neoptera</taxon>
        <taxon>Paraneoptera</taxon>
        <taxon>Hemiptera</taxon>
        <taxon>Sternorrhyncha</taxon>
        <taxon>Aphidomorpha</taxon>
        <taxon>Aphidoidea</taxon>
        <taxon>Aphididae</taxon>
        <taxon>Sipha</taxon>
    </lineage>
</organism>
<dbReference type="Pfam" id="PF23556">
    <property type="entry name" value="TPR_Vps41"/>
    <property type="match status" value="1"/>
</dbReference>
<dbReference type="InterPro" id="IPR032914">
    <property type="entry name" value="Vam6/VPS39/TRAP1"/>
</dbReference>
<proteinExistence type="inferred from homology"/>
<keyword evidence="8" id="KW-1185">Reference proteome</keyword>
<sequence length="851" mass="97995">MHDVYEVSKLLKYSVQIESITAYDNYLLVGNRQGHIFLYTTSPRVQLVDCNKTFSKRPILQLAAISECQIIICLSDERISVLDVSRDKVIHMKTNGLLKTKGASSFTIDVKTPLGLTDKSNNTVVRLCVAVKRQLQVYHWKGRDFLEHSENIDLPDIPRTLVWCDQTVIIGCKNEYYLFDVTMEQVKPLFLTGKNQEPIITKISDTMFGIVKDSHLIVMSTSGDIAEQQTIKWVDTPSIILYDEPYLIASIGDKLYVQTIESGENSVARQIISTTSKTMNMFTCQNGLIYVSSTLDVWCLKAVPFTRQIKRLLEDKDFQLALKLANISDESVDDKEKNVSQIRTLYANDLFEKKKYQESMREFLKLNTDPYDVIRLFPNLLPQSDSDYGEEILEKDMEMKIVALIEYLTEVRYNLLKEPNIKKQSSVLEINSNHQEQLLQIIDTTLLKCYLQTNDALIAPLLRLNHCHLLETEMTLKKYKKYSELIILYQTKGLHSKALELLQKQSDYSDSNLKGPERTIQYLQNIGSNNIDIILQFSDWVLNKYPEEGLTIFTEDVAEVENLPRPKVLDFLIRNHKNLIIPYLEHVIHVWNDTNAICHNALIHQYRERLQQYNSKSMLADEQTAQNTKTKLLEFLELSKYYTPETVLVHFPLDGFFEERAIVLGKLGRHEQVLSMYVTVLHNVDRAIEYCDKVNKSKNEDSDQIYVTLLRLLIDPPDSWLAGLGSVSKPAPNLEKVIEILNKNAAQIATQSVLKVLPDEIPVHRISNFLVISLDKAISDRRLYQVNRGLLYAKLLKIQQQRIFYESQNITLTEFNICGACKKRFGNQSAFVRCPNGEIVHYSCHNHKADN</sequence>
<dbReference type="Pfam" id="PF10366">
    <property type="entry name" value="Vps39_1"/>
    <property type="match status" value="1"/>
</dbReference>
<keyword evidence="3" id="KW-0472">Membrane</keyword>
<dbReference type="GO" id="GO:0006886">
    <property type="term" value="P:intracellular protein transport"/>
    <property type="evidence" value="ECO:0007669"/>
    <property type="project" value="UniProtKB-UniRule"/>
</dbReference>
<dbReference type="InterPro" id="IPR019452">
    <property type="entry name" value="VPS39/TGF_beta_rcpt-assoc_1"/>
</dbReference>
<dbReference type="Pfam" id="PF00780">
    <property type="entry name" value="CNH"/>
    <property type="match status" value="1"/>
</dbReference>
<dbReference type="Proteomes" id="UP000694846">
    <property type="component" value="Unplaced"/>
</dbReference>
<dbReference type="InterPro" id="IPR001180">
    <property type="entry name" value="CNH_dom"/>
</dbReference>
<dbReference type="CTD" id="23339"/>
<dbReference type="AlphaFoldDB" id="A0A8B8G9H2"/>
<dbReference type="InterPro" id="IPR036322">
    <property type="entry name" value="WD40_repeat_dom_sf"/>
</dbReference>